<accession>A0A251U4I3</accession>
<dbReference type="Proteomes" id="UP000215914">
    <property type="component" value="Chromosome 8"/>
</dbReference>
<dbReference type="AlphaFoldDB" id="A0A251U4I3"/>
<name>A0A251U4I3_HELAN</name>
<gene>
    <name evidence="1" type="ORF">HannXRQ_Chr08g0215171</name>
</gene>
<evidence type="ECO:0000313" key="2">
    <source>
        <dbReference type="Proteomes" id="UP000215914"/>
    </source>
</evidence>
<sequence>MCLMMGLSFLLQKDYQKRLIPSDDIVSKSQQARCAQRIDEFKLLSERSMTFREVMFINSDGNLTPIELLLRSRCCMLEWALEFK</sequence>
<dbReference type="EMBL" id="CM007897">
    <property type="protein sequence ID" value="OTG17712.1"/>
    <property type="molecule type" value="Genomic_DNA"/>
</dbReference>
<evidence type="ECO:0000313" key="1">
    <source>
        <dbReference type="EMBL" id="OTG17712.1"/>
    </source>
</evidence>
<organism evidence="1 2">
    <name type="scientific">Helianthus annuus</name>
    <name type="common">Common sunflower</name>
    <dbReference type="NCBI Taxonomy" id="4232"/>
    <lineage>
        <taxon>Eukaryota</taxon>
        <taxon>Viridiplantae</taxon>
        <taxon>Streptophyta</taxon>
        <taxon>Embryophyta</taxon>
        <taxon>Tracheophyta</taxon>
        <taxon>Spermatophyta</taxon>
        <taxon>Magnoliopsida</taxon>
        <taxon>eudicotyledons</taxon>
        <taxon>Gunneridae</taxon>
        <taxon>Pentapetalae</taxon>
        <taxon>asterids</taxon>
        <taxon>campanulids</taxon>
        <taxon>Asterales</taxon>
        <taxon>Asteraceae</taxon>
        <taxon>Asteroideae</taxon>
        <taxon>Heliantheae alliance</taxon>
        <taxon>Heliantheae</taxon>
        <taxon>Helianthus</taxon>
    </lineage>
</organism>
<keyword evidence="2" id="KW-1185">Reference proteome</keyword>
<proteinExistence type="predicted"/>
<protein>
    <submittedName>
        <fullName evidence="1">Uncharacterized protein</fullName>
    </submittedName>
</protein>
<reference evidence="2" key="1">
    <citation type="journal article" date="2017" name="Nature">
        <title>The sunflower genome provides insights into oil metabolism, flowering and Asterid evolution.</title>
        <authorList>
            <person name="Badouin H."/>
            <person name="Gouzy J."/>
            <person name="Grassa C.J."/>
            <person name="Murat F."/>
            <person name="Staton S.E."/>
            <person name="Cottret L."/>
            <person name="Lelandais-Briere C."/>
            <person name="Owens G.L."/>
            <person name="Carrere S."/>
            <person name="Mayjonade B."/>
            <person name="Legrand L."/>
            <person name="Gill N."/>
            <person name="Kane N.C."/>
            <person name="Bowers J.E."/>
            <person name="Hubner S."/>
            <person name="Bellec A."/>
            <person name="Berard A."/>
            <person name="Berges H."/>
            <person name="Blanchet N."/>
            <person name="Boniface M.C."/>
            <person name="Brunel D."/>
            <person name="Catrice O."/>
            <person name="Chaidir N."/>
            <person name="Claudel C."/>
            <person name="Donnadieu C."/>
            <person name="Faraut T."/>
            <person name="Fievet G."/>
            <person name="Helmstetter N."/>
            <person name="King M."/>
            <person name="Knapp S.J."/>
            <person name="Lai Z."/>
            <person name="Le Paslier M.C."/>
            <person name="Lippi Y."/>
            <person name="Lorenzon L."/>
            <person name="Mandel J.R."/>
            <person name="Marage G."/>
            <person name="Marchand G."/>
            <person name="Marquand E."/>
            <person name="Bret-Mestries E."/>
            <person name="Morien E."/>
            <person name="Nambeesan S."/>
            <person name="Nguyen T."/>
            <person name="Pegot-Espagnet P."/>
            <person name="Pouilly N."/>
            <person name="Raftis F."/>
            <person name="Sallet E."/>
            <person name="Schiex T."/>
            <person name="Thomas J."/>
            <person name="Vandecasteele C."/>
            <person name="Vares D."/>
            <person name="Vear F."/>
            <person name="Vautrin S."/>
            <person name="Crespi M."/>
            <person name="Mangin B."/>
            <person name="Burke J.M."/>
            <person name="Salse J."/>
            <person name="Munos S."/>
            <person name="Vincourt P."/>
            <person name="Rieseberg L.H."/>
            <person name="Langlade N.B."/>
        </authorList>
    </citation>
    <scope>NUCLEOTIDE SEQUENCE [LARGE SCALE GENOMIC DNA]</scope>
    <source>
        <strain evidence="2">cv. SF193</strain>
    </source>
</reference>
<dbReference type="InParanoid" id="A0A251U4I3"/>